<sequence>MHGNYWHIVTPLTTPPGAAAPGRTAHAAPRRAVSGGEPPWRCAARVPAYNLRVRFLNQQPAYDLTYNDVFMAPNRSSVRSRHDVDLTSHDGIGLPLPLVVANMTAISGRRMAETVARRGGIAILPQDIPVDFVVKAITRVKASPTRFETPVVLDPTATVGEALALIPKRAHGTAVVIDDGDHPIGLFSTADGIGVDRFAQVHDVMTTDLTIIDADAEPQRVFDVLASTRHRLAIGVDADGALVGVMSSRGAVRCGIYAPALDEQGRLMIGTAIGISGDAEGRARALLDAHADVLVMDTAHGHQERMLDALSRVRPIRDAHAEATGVRVPIVAGNVVTAQGTLDLIDAGADVVKVGVGPGAMCTTRMQTGVGRPQFSAVLECAQAAAGAGGAVWADGGVRHPRDVALALAAGAGSVMIGSWFAGTNESTGEILTDADGRRYKESFGMASARAVRNRTRAQSAYERARASLFEEGISSSRMYLDPARPGVEDLLDWITSGVRSSCTYAGARSLAEFHEKAVVGVQSPSGYEEGRPLPVSWA</sequence>
<evidence type="ECO:0000256" key="4">
    <source>
        <dbReference type="ARBA" id="ARBA00023002"/>
    </source>
</evidence>
<dbReference type="GO" id="GO:0005829">
    <property type="term" value="C:cytosol"/>
    <property type="evidence" value="ECO:0007669"/>
    <property type="project" value="TreeGrafter"/>
</dbReference>
<dbReference type="Pfam" id="PF00571">
    <property type="entry name" value="CBS"/>
    <property type="match status" value="2"/>
</dbReference>
<evidence type="ECO:0000256" key="5">
    <source>
        <dbReference type="ARBA" id="ARBA00023122"/>
    </source>
</evidence>
<dbReference type="PIRSF" id="PIRSF000130">
    <property type="entry name" value="IMPDH"/>
    <property type="match status" value="1"/>
</dbReference>
<comment type="pathway">
    <text evidence="6">Purine metabolism; IMP biosynthesis via salvage pathway.</text>
</comment>
<evidence type="ECO:0000313" key="10">
    <source>
        <dbReference type="EMBL" id="SYZ33371.1"/>
    </source>
</evidence>
<dbReference type="PROSITE" id="PS51371">
    <property type="entry name" value="CBS"/>
    <property type="match status" value="1"/>
</dbReference>
<feature type="binding site" evidence="6">
    <location>
        <begin position="355"/>
        <end position="357"/>
    </location>
    <ligand>
        <name>NADP(+)</name>
        <dbReference type="ChEBI" id="CHEBI:58349"/>
    </ligand>
</feature>
<accession>A0A383S6N2</accession>
<organism evidence="10 11">
    <name type="scientific">Propionibacterium australiense</name>
    <dbReference type="NCBI Taxonomy" id="119981"/>
    <lineage>
        <taxon>Bacteria</taxon>
        <taxon>Bacillati</taxon>
        <taxon>Actinomycetota</taxon>
        <taxon>Actinomycetes</taxon>
        <taxon>Propionibacteriales</taxon>
        <taxon>Propionibacteriaceae</taxon>
        <taxon>Propionibacterium</taxon>
    </lineage>
</organism>
<proteinExistence type="inferred from homology"/>
<dbReference type="Gene3D" id="3.20.20.70">
    <property type="entry name" value="Aldolase class I"/>
    <property type="match status" value="1"/>
</dbReference>
<dbReference type="NCBIfam" id="NF005869">
    <property type="entry name" value="PRK07807.1"/>
    <property type="match status" value="1"/>
</dbReference>
<dbReference type="PANTHER" id="PTHR43170">
    <property type="entry name" value="GMP REDUCTASE"/>
    <property type="match status" value="1"/>
</dbReference>
<dbReference type="InterPro" id="IPR013785">
    <property type="entry name" value="Aldolase_TIM"/>
</dbReference>
<keyword evidence="8" id="KW-0630">Potassium</keyword>
<comment type="function">
    <text evidence="6">Involved in the purine-salvage pathway. Catalyzes the NADPH-dependent conversion of GMP to IMP.</text>
</comment>
<dbReference type="GO" id="GO:0003920">
    <property type="term" value="F:GMP reductase activity"/>
    <property type="evidence" value="ECO:0007669"/>
    <property type="project" value="UniProtKB-UniRule"/>
</dbReference>
<feature type="active site" description="Thioimidate intermediate" evidence="6">
    <location>
        <position position="362"/>
    </location>
</feature>
<feature type="binding site" evidence="7">
    <location>
        <begin position="297"/>
        <end position="299"/>
    </location>
    <ligand>
        <name>NAD(+)</name>
        <dbReference type="ChEBI" id="CHEBI:57540"/>
    </ligand>
</feature>
<dbReference type="Pfam" id="PF00478">
    <property type="entry name" value="IMPDH"/>
    <property type="match status" value="1"/>
</dbReference>
<keyword evidence="7" id="KW-0520">NAD</keyword>
<name>A0A383S6N2_9ACTN</name>
<dbReference type="HAMAP" id="MF_02250">
    <property type="entry name" value="GMPR_GuaB1"/>
    <property type="match status" value="1"/>
</dbReference>
<dbReference type="Proteomes" id="UP000263928">
    <property type="component" value="Unassembled WGS sequence"/>
</dbReference>
<dbReference type="PANTHER" id="PTHR43170:SF5">
    <property type="entry name" value="GMP REDUCTASE"/>
    <property type="match status" value="1"/>
</dbReference>
<keyword evidence="4 6" id="KW-0560">Oxidoreductase</keyword>
<evidence type="ECO:0000313" key="11">
    <source>
        <dbReference type="Proteomes" id="UP000263928"/>
    </source>
</evidence>
<protein>
    <recommendedName>
        <fullName evidence="6">GMP reductase</fullName>
        <ecNumber evidence="6">1.7.1.7</ecNumber>
    </recommendedName>
    <alternativeName>
        <fullName evidence="6">Guanosine 5'-monophosphate reductase</fullName>
        <shortName evidence="6">GMPR</shortName>
    </alternativeName>
</protein>
<evidence type="ECO:0000259" key="9">
    <source>
        <dbReference type="PROSITE" id="PS51371"/>
    </source>
</evidence>
<keyword evidence="2" id="KW-0677">Repeat</keyword>
<keyword evidence="3 6" id="KW-0521">NADP</keyword>
<feature type="binding site" evidence="7">
    <location>
        <begin position="355"/>
        <end position="357"/>
    </location>
    <ligand>
        <name>NAD(+)</name>
        <dbReference type="ChEBI" id="CHEBI:57540"/>
    </ligand>
</feature>
<feature type="binding site" description="in other chain" evidence="8">
    <location>
        <position position="359"/>
    </location>
    <ligand>
        <name>K(+)</name>
        <dbReference type="ChEBI" id="CHEBI:29103"/>
        <note>ligand shared between two tetrameric partners</note>
    </ligand>
</feature>
<dbReference type="AlphaFoldDB" id="A0A383S6N2"/>
<evidence type="ECO:0000256" key="2">
    <source>
        <dbReference type="ARBA" id="ARBA00022737"/>
    </source>
</evidence>
<evidence type="ECO:0000256" key="8">
    <source>
        <dbReference type="PIRSR" id="PIRSR000130-4"/>
    </source>
</evidence>
<feature type="domain" description="CBS" evidence="9">
    <location>
        <begin position="144"/>
        <end position="204"/>
    </location>
</feature>
<dbReference type="InterPro" id="IPR050139">
    <property type="entry name" value="GMP_reductase"/>
</dbReference>
<dbReference type="EC" id="1.7.1.7" evidence="6"/>
<reference evidence="11" key="1">
    <citation type="submission" date="2018-08" db="EMBL/GenBank/DDBJ databases">
        <authorList>
            <person name="Hornung B."/>
        </authorList>
    </citation>
    <scope>NUCLEOTIDE SEQUENCE [LARGE SCALE GENOMIC DNA]</scope>
</reference>
<feature type="binding site" evidence="6">
    <location>
        <begin position="297"/>
        <end position="299"/>
    </location>
    <ligand>
        <name>NADP(+)</name>
        <dbReference type="ChEBI" id="CHEBI:58349"/>
    </ligand>
</feature>
<dbReference type="InterPro" id="IPR005991">
    <property type="entry name" value="GUAB1"/>
</dbReference>
<dbReference type="InterPro" id="IPR046342">
    <property type="entry name" value="CBS_dom_sf"/>
</dbReference>
<feature type="binding site" description="in other chain" evidence="8">
    <location>
        <position position="357"/>
    </location>
    <ligand>
        <name>K(+)</name>
        <dbReference type="ChEBI" id="CHEBI:29103"/>
        <note>ligand shared between two tetrameric partners</note>
    </ligand>
</feature>
<keyword evidence="11" id="KW-1185">Reference proteome</keyword>
<dbReference type="CDD" id="cd02205">
    <property type="entry name" value="CBS_pair_SF"/>
    <property type="match status" value="1"/>
</dbReference>
<dbReference type="NCBIfam" id="TIGR01303">
    <property type="entry name" value="IMP_DH_rel_1"/>
    <property type="match status" value="1"/>
</dbReference>
<keyword evidence="5" id="KW-0129">CBS domain</keyword>
<dbReference type="GO" id="GO:0003938">
    <property type="term" value="F:IMP dehydrogenase activity"/>
    <property type="evidence" value="ECO:0007669"/>
    <property type="project" value="InterPro"/>
</dbReference>
<gene>
    <name evidence="6" type="primary">guaB1</name>
    <name evidence="10" type="ORF">PROPAUS_1290</name>
</gene>
<dbReference type="GO" id="GO:0032264">
    <property type="term" value="P:IMP salvage"/>
    <property type="evidence" value="ECO:0007669"/>
    <property type="project" value="UniProtKB-UniRule"/>
</dbReference>
<dbReference type="GO" id="GO:0006166">
    <property type="term" value="P:purine ribonucleoside salvage"/>
    <property type="evidence" value="ECO:0007669"/>
    <property type="project" value="UniProtKB-KW"/>
</dbReference>
<comment type="cofactor">
    <cofactor evidence="6">
        <name>a monovalent cation</name>
        <dbReference type="ChEBI" id="CHEBI:60242"/>
    </cofactor>
</comment>
<dbReference type="InterPro" id="IPR000644">
    <property type="entry name" value="CBS_dom"/>
</dbReference>
<feature type="binding site" description="in other chain" evidence="8">
    <location>
        <position position="362"/>
    </location>
    <ligand>
        <name>K(+)</name>
        <dbReference type="ChEBI" id="CHEBI:29103"/>
        <note>ligand shared between two tetrameric partners</note>
    </ligand>
</feature>
<dbReference type="SMART" id="SM01240">
    <property type="entry name" value="IMPDH"/>
    <property type="match status" value="1"/>
</dbReference>
<dbReference type="EMBL" id="UNQJ01000007">
    <property type="protein sequence ID" value="SYZ33371.1"/>
    <property type="molecule type" value="Genomic_DNA"/>
</dbReference>
<dbReference type="FunFam" id="3.20.20.70:FF:000424">
    <property type="entry name" value="Inosine-5'-monophosphate dehydrogenase 2"/>
    <property type="match status" value="1"/>
</dbReference>
<dbReference type="InterPro" id="IPR005990">
    <property type="entry name" value="IMP_DH"/>
</dbReference>
<comment type="similarity">
    <text evidence="6">Belongs to the IMPDH/GMPR family. GuaB1 subfamily.</text>
</comment>
<evidence type="ECO:0000256" key="3">
    <source>
        <dbReference type="ARBA" id="ARBA00022857"/>
    </source>
</evidence>
<dbReference type="SUPFAM" id="SSF54631">
    <property type="entry name" value="CBS-domain pair"/>
    <property type="match status" value="1"/>
</dbReference>
<dbReference type="InterPro" id="IPR001093">
    <property type="entry name" value="IMP_DH_GMPRt"/>
</dbReference>
<comment type="catalytic activity">
    <reaction evidence="6">
        <text>IMP + NH4(+) + NADP(+) = GMP + NADPH + 2 H(+)</text>
        <dbReference type="Rhea" id="RHEA:17185"/>
        <dbReference type="ChEBI" id="CHEBI:15378"/>
        <dbReference type="ChEBI" id="CHEBI:28938"/>
        <dbReference type="ChEBI" id="CHEBI:57783"/>
        <dbReference type="ChEBI" id="CHEBI:58053"/>
        <dbReference type="ChEBI" id="CHEBI:58115"/>
        <dbReference type="ChEBI" id="CHEBI:58349"/>
        <dbReference type="EC" id="1.7.1.7"/>
    </reaction>
</comment>
<evidence type="ECO:0000256" key="7">
    <source>
        <dbReference type="PIRSR" id="PIRSR000130-3"/>
    </source>
</evidence>
<evidence type="ECO:0000256" key="6">
    <source>
        <dbReference type="HAMAP-Rule" id="MF_02250"/>
    </source>
</evidence>
<dbReference type="SUPFAM" id="SSF51412">
    <property type="entry name" value="Inosine monophosphate dehydrogenase (IMPDH)"/>
    <property type="match status" value="1"/>
</dbReference>
<evidence type="ECO:0000256" key="1">
    <source>
        <dbReference type="ARBA" id="ARBA00022726"/>
    </source>
</evidence>
<dbReference type="CDD" id="cd00381">
    <property type="entry name" value="IMPDH"/>
    <property type="match status" value="1"/>
</dbReference>
<keyword evidence="1 6" id="KW-0660">Purine salvage</keyword>